<dbReference type="PANTHER" id="PTHR33053:SF25">
    <property type="entry name" value="TRANSPOSASE DOMAIN-CONTAINING PROTEIN"/>
    <property type="match status" value="1"/>
</dbReference>
<protein>
    <submittedName>
        <fullName evidence="1">Uncharacterized protein</fullName>
    </submittedName>
</protein>
<reference evidence="1" key="2">
    <citation type="submission" date="2020-05" db="UniProtKB">
        <authorList>
            <consortium name="EnsemblMetazoa"/>
        </authorList>
    </citation>
    <scope>IDENTIFICATION</scope>
    <source>
        <strain evidence="1">WRAIR2</strain>
    </source>
</reference>
<proteinExistence type="predicted"/>
<sequence>MRLKTNYVLPTDARTLLHTNRKKPNLTVAGRGKFWYRGIRQSLTENLRFVAVTCSTLTLNVFADGFSLHNDKRMQCWPIMINVIELPNVRPITVGIFCGYSKPPDINTFITPFVDEMNDLMDEGIMLNGMHKKT</sequence>
<evidence type="ECO:0000313" key="2">
    <source>
        <dbReference type="Proteomes" id="UP000075884"/>
    </source>
</evidence>
<keyword evidence="2" id="KW-1185">Reference proteome</keyword>
<reference evidence="2" key="1">
    <citation type="submission" date="2013-03" db="EMBL/GenBank/DDBJ databases">
        <title>The Genome Sequence of Anopheles dirus WRAIR2.</title>
        <authorList>
            <consortium name="The Broad Institute Genomics Platform"/>
            <person name="Neafsey D.E."/>
            <person name="Walton C."/>
            <person name="Walker B."/>
            <person name="Young S.K."/>
            <person name="Zeng Q."/>
            <person name="Gargeya S."/>
            <person name="Fitzgerald M."/>
            <person name="Haas B."/>
            <person name="Abouelleil A."/>
            <person name="Allen A.W."/>
            <person name="Alvarado L."/>
            <person name="Arachchi H.M."/>
            <person name="Berlin A.M."/>
            <person name="Chapman S.B."/>
            <person name="Gainer-Dewar J."/>
            <person name="Goldberg J."/>
            <person name="Griggs A."/>
            <person name="Gujja S."/>
            <person name="Hansen M."/>
            <person name="Howarth C."/>
            <person name="Imamovic A."/>
            <person name="Ireland A."/>
            <person name="Larimer J."/>
            <person name="McCowan C."/>
            <person name="Murphy C."/>
            <person name="Pearson M."/>
            <person name="Poon T.W."/>
            <person name="Priest M."/>
            <person name="Roberts A."/>
            <person name="Saif S."/>
            <person name="Shea T."/>
            <person name="Sisk P."/>
            <person name="Sykes S."/>
            <person name="Wortman J."/>
            <person name="Nusbaum C."/>
            <person name="Birren B."/>
        </authorList>
    </citation>
    <scope>NUCLEOTIDE SEQUENCE [LARGE SCALE GENOMIC DNA]</scope>
    <source>
        <strain evidence="2">WRAIR2</strain>
    </source>
</reference>
<dbReference type="VEuPathDB" id="VectorBase:ADIR004457"/>
<dbReference type="EnsemblMetazoa" id="ADIR004457-RA">
    <property type="protein sequence ID" value="ADIR004457-PA"/>
    <property type="gene ID" value="ADIR004457"/>
</dbReference>
<dbReference type="AlphaFoldDB" id="A0A182N9Y1"/>
<evidence type="ECO:0000313" key="1">
    <source>
        <dbReference type="EnsemblMetazoa" id="ADIR004457-PA"/>
    </source>
</evidence>
<dbReference type="Proteomes" id="UP000075884">
    <property type="component" value="Unassembled WGS sequence"/>
</dbReference>
<dbReference type="PANTHER" id="PTHR33053">
    <property type="entry name" value="PROTEIN, PUTATIVE-RELATED"/>
    <property type="match status" value="1"/>
</dbReference>
<dbReference type="STRING" id="7168.A0A182N9Y1"/>
<accession>A0A182N9Y1</accession>
<organism evidence="1 2">
    <name type="scientific">Anopheles dirus</name>
    <dbReference type="NCBI Taxonomy" id="7168"/>
    <lineage>
        <taxon>Eukaryota</taxon>
        <taxon>Metazoa</taxon>
        <taxon>Ecdysozoa</taxon>
        <taxon>Arthropoda</taxon>
        <taxon>Hexapoda</taxon>
        <taxon>Insecta</taxon>
        <taxon>Pterygota</taxon>
        <taxon>Neoptera</taxon>
        <taxon>Endopterygota</taxon>
        <taxon>Diptera</taxon>
        <taxon>Nematocera</taxon>
        <taxon>Culicoidea</taxon>
        <taxon>Culicidae</taxon>
        <taxon>Anophelinae</taxon>
        <taxon>Anopheles</taxon>
    </lineage>
</organism>
<name>A0A182N9Y1_9DIPT</name>